<sequence>MSELRSLSDLIDLARGDTIQPALLRDIADGRAQLSHEQRERVRTLNRYSAESIESLLQGLNGLAAMLCHASPGSEYGPTQQDYADCVSLVAILSGLIRTLYLLESETAAVLAQEASPD</sequence>
<dbReference type="Proteomes" id="UP000287798">
    <property type="component" value="Unassembled WGS sequence"/>
</dbReference>
<dbReference type="EMBL" id="QZMU01000001">
    <property type="protein sequence ID" value="RRQ20698.1"/>
    <property type="molecule type" value="Genomic_DNA"/>
</dbReference>
<protein>
    <submittedName>
        <fullName evidence="1">Uncharacterized protein</fullName>
    </submittedName>
</protein>
<name>A0A426QG25_9GAMM</name>
<dbReference type="RefSeq" id="WP_125179911.1">
    <property type="nucleotide sequence ID" value="NZ_QZMU01000001.1"/>
</dbReference>
<dbReference type="AlphaFoldDB" id="A0A426QG25"/>
<comment type="caution">
    <text evidence="1">The sequence shown here is derived from an EMBL/GenBank/DDBJ whole genome shotgun (WGS) entry which is preliminary data.</text>
</comment>
<gene>
    <name evidence="1" type="ORF">D6C00_00995</name>
</gene>
<evidence type="ECO:0000313" key="1">
    <source>
        <dbReference type="EMBL" id="RRQ20698.1"/>
    </source>
</evidence>
<organism evidence="1 2">
    <name type="scientific">Thiohalobacter thiocyanaticus</name>
    <dbReference type="NCBI Taxonomy" id="585455"/>
    <lineage>
        <taxon>Bacteria</taxon>
        <taxon>Pseudomonadati</taxon>
        <taxon>Pseudomonadota</taxon>
        <taxon>Gammaproteobacteria</taxon>
        <taxon>Thiohalobacterales</taxon>
        <taxon>Thiohalobacteraceae</taxon>
        <taxon>Thiohalobacter</taxon>
    </lineage>
</organism>
<reference evidence="1 2" key="1">
    <citation type="journal article" date="2010" name="Int. J. Syst. Evol. Microbiol.">
        <title>Thiohalobacter thiocyanaticus gen. nov., sp. nov., a moderately halophilic, sulfur-oxidizing gammaproteobacterium from hypersaline lakes, that utilizes thiocyanate.</title>
        <authorList>
            <person name="Sorokin D.Y."/>
            <person name="Kovaleva O.L."/>
            <person name="Tourova T.P."/>
            <person name="Muyzer G."/>
        </authorList>
    </citation>
    <scope>NUCLEOTIDE SEQUENCE [LARGE SCALE GENOMIC DNA]</scope>
    <source>
        <strain evidence="1 2">Hrh1</strain>
    </source>
</reference>
<accession>A0A426QG25</accession>
<keyword evidence="2" id="KW-1185">Reference proteome</keyword>
<evidence type="ECO:0000313" key="2">
    <source>
        <dbReference type="Proteomes" id="UP000287798"/>
    </source>
</evidence>
<proteinExistence type="predicted"/>